<sequence>MVVIVVLISTCNRNDGCDGPVHRIRCTLLPLLEHDTKRLAPSKTDCCWTVGMISRLSSAVG</sequence>
<accession>A0A5B7CW07</accession>
<reference evidence="1 2" key="1">
    <citation type="submission" date="2019-05" db="EMBL/GenBank/DDBJ databases">
        <title>Another draft genome of Portunus trituberculatus and its Hox gene families provides insights of decapod evolution.</title>
        <authorList>
            <person name="Jeong J.-H."/>
            <person name="Song I."/>
            <person name="Kim S."/>
            <person name="Choi T."/>
            <person name="Kim D."/>
            <person name="Ryu S."/>
            <person name="Kim W."/>
        </authorList>
    </citation>
    <scope>NUCLEOTIDE SEQUENCE [LARGE SCALE GENOMIC DNA]</scope>
    <source>
        <tissue evidence="1">Muscle</tissue>
    </source>
</reference>
<dbReference type="Proteomes" id="UP000324222">
    <property type="component" value="Unassembled WGS sequence"/>
</dbReference>
<proteinExistence type="predicted"/>
<organism evidence="1 2">
    <name type="scientific">Portunus trituberculatus</name>
    <name type="common">Swimming crab</name>
    <name type="synonym">Neptunus trituberculatus</name>
    <dbReference type="NCBI Taxonomy" id="210409"/>
    <lineage>
        <taxon>Eukaryota</taxon>
        <taxon>Metazoa</taxon>
        <taxon>Ecdysozoa</taxon>
        <taxon>Arthropoda</taxon>
        <taxon>Crustacea</taxon>
        <taxon>Multicrustacea</taxon>
        <taxon>Malacostraca</taxon>
        <taxon>Eumalacostraca</taxon>
        <taxon>Eucarida</taxon>
        <taxon>Decapoda</taxon>
        <taxon>Pleocyemata</taxon>
        <taxon>Brachyura</taxon>
        <taxon>Eubrachyura</taxon>
        <taxon>Portunoidea</taxon>
        <taxon>Portunidae</taxon>
        <taxon>Portuninae</taxon>
        <taxon>Portunus</taxon>
    </lineage>
</organism>
<name>A0A5B7CW07_PORTR</name>
<keyword evidence="2" id="KW-1185">Reference proteome</keyword>
<protein>
    <submittedName>
        <fullName evidence="1">Uncharacterized protein</fullName>
    </submittedName>
</protein>
<dbReference type="AlphaFoldDB" id="A0A5B7CW07"/>
<gene>
    <name evidence="1" type="ORF">E2C01_005811</name>
</gene>
<evidence type="ECO:0000313" key="1">
    <source>
        <dbReference type="EMBL" id="MPC13091.1"/>
    </source>
</evidence>
<evidence type="ECO:0000313" key="2">
    <source>
        <dbReference type="Proteomes" id="UP000324222"/>
    </source>
</evidence>
<dbReference type="EMBL" id="VSRR010000257">
    <property type="protein sequence ID" value="MPC13091.1"/>
    <property type="molecule type" value="Genomic_DNA"/>
</dbReference>
<comment type="caution">
    <text evidence="1">The sequence shown here is derived from an EMBL/GenBank/DDBJ whole genome shotgun (WGS) entry which is preliminary data.</text>
</comment>